<accession>A0ABV4EYD7</accession>
<name>A0ABV4EYD7_BRAEL</name>
<protein>
    <submittedName>
        <fullName evidence="2">Uncharacterized protein</fullName>
    </submittedName>
</protein>
<gene>
    <name evidence="2" type="ORF">ABIF29_002855</name>
</gene>
<reference evidence="2 3" key="1">
    <citation type="submission" date="2024-07" db="EMBL/GenBank/DDBJ databases">
        <title>Genomic Encyclopedia of Type Strains, Phase V (KMG-V): Genome sequencing to study the core and pangenomes of soil and plant-associated prokaryotes.</title>
        <authorList>
            <person name="Whitman W."/>
        </authorList>
    </citation>
    <scope>NUCLEOTIDE SEQUENCE [LARGE SCALE GENOMIC DNA]</scope>
    <source>
        <strain evidence="2 3">USDA 415</strain>
    </source>
</reference>
<proteinExistence type="predicted"/>
<comment type="caution">
    <text evidence="2">The sequence shown here is derived from an EMBL/GenBank/DDBJ whole genome shotgun (WGS) entry which is preliminary data.</text>
</comment>
<evidence type="ECO:0000313" key="3">
    <source>
        <dbReference type="Proteomes" id="UP001565471"/>
    </source>
</evidence>
<dbReference type="RefSeq" id="WP_172648068.1">
    <property type="nucleotide sequence ID" value="NZ_JALJZH010000001.1"/>
</dbReference>
<sequence length="51" mass="5889">MTPFPRTIDNPGTHAQSSRWNHLDHALMTTRYRTRQDFSTASPEAREQAFG</sequence>
<dbReference type="EMBL" id="JBGBZA010000002">
    <property type="protein sequence ID" value="MEY9316056.1"/>
    <property type="molecule type" value="Genomic_DNA"/>
</dbReference>
<keyword evidence="3" id="KW-1185">Reference proteome</keyword>
<organism evidence="2 3">
    <name type="scientific">Bradyrhizobium elkanii</name>
    <dbReference type="NCBI Taxonomy" id="29448"/>
    <lineage>
        <taxon>Bacteria</taxon>
        <taxon>Pseudomonadati</taxon>
        <taxon>Pseudomonadota</taxon>
        <taxon>Alphaproteobacteria</taxon>
        <taxon>Hyphomicrobiales</taxon>
        <taxon>Nitrobacteraceae</taxon>
        <taxon>Bradyrhizobium</taxon>
    </lineage>
</organism>
<evidence type="ECO:0000256" key="1">
    <source>
        <dbReference type="SAM" id="MobiDB-lite"/>
    </source>
</evidence>
<dbReference type="Proteomes" id="UP001565471">
    <property type="component" value="Unassembled WGS sequence"/>
</dbReference>
<feature type="region of interest" description="Disordered" evidence="1">
    <location>
        <begin position="1"/>
        <end position="22"/>
    </location>
</feature>
<evidence type="ECO:0000313" key="2">
    <source>
        <dbReference type="EMBL" id="MEY9316056.1"/>
    </source>
</evidence>